<evidence type="ECO:0000313" key="2">
    <source>
        <dbReference type="EMBL" id="EXX62560.1"/>
    </source>
</evidence>
<feature type="domain" description="Glutamyl-tRNA amidotransferase complex subunit Gta3" evidence="1">
    <location>
        <begin position="62"/>
        <end position="115"/>
    </location>
</feature>
<evidence type="ECO:0000313" key="3">
    <source>
        <dbReference type="Proteomes" id="UP000022910"/>
    </source>
</evidence>
<proteinExistence type="predicted"/>
<accession>A0A015J6Z2</accession>
<dbReference type="OMA" id="LPLKPTW"/>
<dbReference type="HOGENOM" id="CLU_1563727_0_0_1"/>
<organism evidence="2 3">
    <name type="scientific">Rhizophagus irregularis (strain DAOM 197198w)</name>
    <name type="common">Glomus intraradices</name>
    <dbReference type="NCBI Taxonomy" id="1432141"/>
    <lineage>
        <taxon>Eukaryota</taxon>
        <taxon>Fungi</taxon>
        <taxon>Fungi incertae sedis</taxon>
        <taxon>Mucoromycota</taxon>
        <taxon>Glomeromycotina</taxon>
        <taxon>Glomeromycetes</taxon>
        <taxon>Glomerales</taxon>
        <taxon>Glomeraceae</taxon>
        <taxon>Rhizophagus</taxon>
    </lineage>
</organism>
<comment type="caution">
    <text evidence="2">The sequence shown here is derived from an EMBL/GenBank/DDBJ whole genome shotgun (WGS) entry which is preliminary data.</text>
</comment>
<name>A0A015J6Z2_RHIIW</name>
<reference evidence="2 3" key="1">
    <citation type="submission" date="2014-02" db="EMBL/GenBank/DDBJ databases">
        <title>Single nucleus genome sequencing reveals high similarity among nuclei of an endomycorrhizal fungus.</title>
        <authorList>
            <person name="Lin K."/>
            <person name="Geurts R."/>
            <person name="Zhang Z."/>
            <person name="Limpens E."/>
            <person name="Saunders D.G."/>
            <person name="Mu D."/>
            <person name="Pang E."/>
            <person name="Cao H."/>
            <person name="Cha H."/>
            <person name="Lin T."/>
            <person name="Zhou Q."/>
            <person name="Shang Y."/>
            <person name="Li Y."/>
            <person name="Ivanov S."/>
            <person name="Sharma T."/>
            <person name="Velzen R.V."/>
            <person name="Ruijter N.D."/>
            <person name="Aanen D.K."/>
            <person name="Win J."/>
            <person name="Kamoun S."/>
            <person name="Bisseling T."/>
            <person name="Huang S."/>
        </authorList>
    </citation>
    <scope>NUCLEOTIDE SEQUENCE [LARGE SCALE GENOMIC DNA]</scope>
    <source>
        <strain evidence="3">DAOM197198w</strain>
    </source>
</reference>
<dbReference type="AlphaFoldDB" id="A0A015J6Z2"/>
<gene>
    <name evidence="2" type="ORF">RirG_160520</name>
</gene>
<dbReference type="Proteomes" id="UP000022910">
    <property type="component" value="Unassembled WGS sequence"/>
</dbReference>
<dbReference type="Pfam" id="PF20978">
    <property type="entry name" value="Gta3"/>
    <property type="match status" value="1"/>
</dbReference>
<dbReference type="OrthoDB" id="5522061at2759"/>
<dbReference type="InterPro" id="IPR049545">
    <property type="entry name" value="Gta3_dom"/>
</dbReference>
<protein>
    <recommendedName>
        <fullName evidence="1">Glutamyl-tRNA amidotransferase complex subunit Gta3 domain-containing protein</fullName>
    </recommendedName>
</protein>
<evidence type="ECO:0000259" key="1">
    <source>
        <dbReference type="Pfam" id="PF20978"/>
    </source>
</evidence>
<dbReference type="EMBL" id="JEMT01024690">
    <property type="protein sequence ID" value="EXX62560.1"/>
    <property type="molecule type" value="Genomic_DNA"/>
</dbReference>
<keyword evidence="3" id="KW-1185">Reference proteome</keyword>
<sequence>MFRNLITKNNMISFKRNHLKKFLQMRYNNSSIKIDEHYLPEKPTWSVRSLLPPIITCSDTTSKPIISQEEYKSLLKLSNLRSTSPTEDSQLIQDINLLCYFVKLIQDVDVTNVKPMRSILEDGINLNLYDEEEEEENEEDKNENQGRELLKRANVLYKEFYVVKTGNNNNY</sequence>